<dbReference type="EMBL" id="GBRH01251100">
    <property type="protein sequence ID" value="JAD46795.1"/>
    <property type="molecule type" value="Transcribed_RNA"/>
</dbReference>
<organism evidence="1">
    <name type="scientific">Arundo donax</name>
    <name type="common">Giant reed</name>
    <name type="synonym">Donax arundinaceus</name>
    <dbReference type="NCBI Taxonomy" id="35708"/>
    <lineage>
        <taxon>Eukaryota</taxon>
        <taxon>Viridiplantae</taxon>
        <taxon>Streptophyta</taxon>
        <taxon>Embryophyta</taxon>
        <taxon>Tracheophyta</taxon>
        <taxon>Spermatophyta</taxon>
        <taxon>Magnoliopsida</taxon>
        <taxon>Liliopsida</taxon>
        <taxon>Poales</taxon>
        <taxon>Poaceae</taxon>
        <taxon>PACMAD clade</taxon>
        <taxon>Arundinoideae</taxon>
        <taxon>Arundineae</taxon>
        <taxon>Arundo</taxon>
    </lineage>
</organism>
<reference evidence="1" key="1">
    <citation type="submission" date="2014-09" db="EMBL/GenBank/DDBJ databases">
        <authorList>
            <person name="Magalhaes I.L.F."/>
            <person name="Oliveira U."/>
            <person name="Santos F.R."/>
            <person name="Vidigal T.H.D.A."/>
            <person name="Brescovit A.D."/>
            <person name="Santos A.J."/>
        </authorList>
    </citation>
    <scope>NUCLEOTIDE SEQUENCE</scope>
    <source>
        <tissue evidence="1">Shoot tissue taken approximately 20 cm above the soil surface</tissue>
    </source>
</reference>
<proteinExistence type="predicted"/>
<protein>
    <submittedName>
        <fullName evidence="1">Uncharacterized protein</fullName>
    </submittedName>
</protein>
<evidence type="ECO:0000313" key="1">
    <source>
        <dbReference type="EMBL" id="JAD46795.1"/>
    </source>
</evidence>
<name>A0A0A9ACU9_ARUDO</name>
<accession>A0A0A9ACU9</accession>
<reference evidence="1" key="2">
    <citation type="journal article" date="2015" name="Data Brief">
        <title>Shoot transcriptome of the giant reed, Arundo donax.</title>
        <authorList>
            <person name="Barrero R.A."/>
            <person name="Guerrero F.D."/>
            <person name="Moolhuijzen P."/>
            <person name="Goolsby J.A."/>
            <person name="Tidwell J."/>
            <person name="Bellgard S.E."/>
            <person name="Bellgard M.I."/>
        </authorList>
    </citation>
    <scope>NUCLEOTIDE SEQUENCE</scope>
    <source>
        <tissue evidence="1">Shoot tissue taken approximately 20 cm above the soil surface</tissue>
    </source>
</reference>
<sequence length="166" mass="17829">MKEAIIKHLELKNSSGLEVVAVSRHTGTRTADGIDDPGMPDNVHMSLVSESSCRDIGSKADAGIQDISNEIAVSKFQGAEEKASNLRAELNELKESGKRMAHVVDVESTMNECATHESIFISGLNRGKQDGVTCLESKLQLECCSGNEGSKDGVDNEQKHLQMVGS</sequence>
<dbReference type="AlphaFoldDB" id="A0A0A9ACU9"/>